<dbReference type="Pfam" id="PF01171">
    <property type="entry name" value="ATP_bind_3"/>
    <property type="match status" value="1"/>
</dbReference>
<dbReference type="Proteomes" id="UP000245086">
    <property type="component" value="Unassembled WGS sequence"/>
</dbReference>
<sequence>MSDHLAAKPDQASSAAPLAVNLTAVHHQLEGWKSEFGAAFLLALSGGSDSLALCHLVADWAGDAGAHVHVVSVDHGLRPTSRADAEQAMAWANALGLTGEIVSLEGQPASGVQEWARRARYQKLDQIAQNVGARVILLGHTRDDQVETIAWRLSRDSGLDGLAGMASLANNPAATSQPQSLLGRPLLDLKRADLRAWLEDRSQSWLEDDSNQNLRFARVRTRQKLGALKEVGGDVDAFVRIGALAEELRRAQEAACEALLSRSNLGFVGDGWTLAAEPFFNSNALLVERALGWLIQSLSGIDHAPDTDKLSRLRHALTTDRPGRRTLAGLIMTIRHGQFIIQPAPPRRGQKPNIIQSEAGAWARLAAVSRQTHRFVTEPARILSQDGLTSTR</sequence>
<comment type="domain">
    <text evidence="6">The N-terminal region contains the highly conserved SGGXDS motif, predicted to be a P-loop motif involved in ATP binding.</text>
</comment>
<dbReference type="Gene3D" id="3.40.50.620">
    <property type="entry name" value="HUPs"/>
    <property type="match status" value="1"/>
</dbReference>
<dbReference type="CDD" id="cd01992">
    <property type="entry name" value="TilS_N"/>
    <property type="match status" value="1"/>
</dbReference>
<keyword evidence="1 6" id="KW-0436">Ligase</keyword>
<comment type="catalytic activity">
    <reaction evidence="5 6">
        <text>cytidine(34) in tRNA(Ile2) + L-lysine + ATP = lysidine(34) in tRNA(Ile2) + AMP + diphosphate + H(+)</text>
        <dbReference type="Rhea" id="RHEA:43744"/>
        <dbReference type="Rhea" id="RHEA-COMP:10625"/>
        <dbReference type="Rhea" id="RHEA-COMP:10670"/>
        <dbReference type="ChEBI" id="CHEBI:15378"/>
        <dbReference type="ChEBI" id="CHEBI:30616"/>
        <dbReference type="ChEBI" id="CHEBI:32551"/>
        <dbReference type="ChEBI" id="CHEBI:33019"/>
        <dbReference type="ChEBI" id="CHEBI:82748"/>
        <dbReference type="ChEBI" id="CHEBI:83665"/>
        <dbReference type="ChEBI" id="CHEBI:456215"/>
        <dbReference type="EC" id="6.3.4.19"/>
    </reaction>
</comment>
<dbReference type="HAMAP" id="MF_01161">
    <property type="entry name" value="tRNA_Ile_lys_synt"/>
    <property type="match status" value="1"/>
</dbReference>
<reference evidence="8" key="1">
    <citation type="journal article" date="2018" name="Genome Announc.">
        <title>Draft Genome Sequence of "Candidatus Phycosocius bacilliformis," an Alphaproteobacterial Ectosymbiont of the Hydrocarbon-Producing Green Alga Botryococcus braunii.</title>
        <authorList>
            <person name="Tanabe Y."/>
            <person name="Yamaguchi H."/>
            <person name="Watanabe M.M."/>
        </authorList>
    </citation>
    <scope>NUCLEOTIDE SEQUENCE [LARGE SCALE GENOMIC DNA]</scope>
    <source>
        <strain evidence="8">BOTRYCO-2</strain>
    </source>
</reference>
<evidence type="ECO:0000313" key="9">
    <source>
        <dbReference type="Proteomes" id="UP000245086"/>
    </source>
</evidence>
<dbReference type="GO" id="GO:0005737">
    <property type="term" value="C:cytoplasm"/>
    <property type="evidence" value="ECO:0007669"/>
    <property type="project" value="UniProtKB-SubCell"/>
</dbReference>
<dbReference type="InterPro" id="IPR014729">
    <property type="entry name" value="Rossmann-like_a/b/a_fold"/>
</dbReference>
<dbReference type="InterPro" id="IPR012795">
    <property type="entry name" value="tRNA_Ile_lys_synt_N"/>
</dbReference>
<evidence type="ECO:0000256" key="1">
    <source>
        <dbReference type="ARBA" id="ARBA00022598"/>
    </source>
</evidence>
<protein>
    <recommendedName>
        <fullName evidence="6">tRNA(Ile)-lysidine synthase</fullName>
        <ecNumber evidence="6">6.3.4.19</ecNumber>
    </recommendedName>
    <alternativeName>
        <fullName evidence="6">tRNA(Ile)-2-lysyl-cytidine synthase</fullName>
    </alternativeName>
    <alternativeName>
        <fullName evidence="6">tRNA(Ile)-lysidine synthetase</fullName>
    </alternativeName>
</protein>
<accession>A0A2P2E699</accession>
<name>A0A2P2E699_9PROT</name>
<evidence type="ECO:0000256" key="2">
    <source>
        <dbReference type="ARBA" id="ARBA00022694"/>
    </source>
</evidence>
<dbReference type="EC" id="6.3.4.19" evidence="6"/>
<keyword evidence="2 6" id="KW-0819">tRNA processing</keyword>
<dbReference type="InterPro" id="IPR012094">
    <property type="entry name" value="tRNA_Ile_lys_synt"/>
</dbReference>
<proteinExistence type="inferred from homology"/>
<dbReference type="GO" id="GO:0006400">
    <property type="term" value="P:tRNA modification"/>
    <property type="evidence" value="ECO:0007669"/>
    <property type="project" value="UniProtKB-UniRule"/>
</dbReference>
<organism evidence="8 9">
    <name type="scientific">Candidatus Phycosocius bacilliformis</name>
    <dbReference type="NCBI Taxonomy" id="1445552"/>
    <lineage>
        <taxon>Bacteria</taxon>
        <taxon>Pseudomonadati</taxon>
        <taxon>Pseudomonadota</taxon>
        <taxon>Alphaproteobacteria</taxon>
        <taxon>Caulobacterales</taxon>
        <taxon>Caulobacterales incertae sedis</taxon>
        <taxon>Candidatus Phycosocius</taxon>
    </lineage>
</organism>
<comment type="caution">
    <text evidence="8">The sequence shown here is derived from an EMBL/GenBank/DDBJ whole genome shotgun (WGS) entry which is preliminary data.</text>
</comment>
<evidence type="ECO:0000256" key="4">
    <source>
        <dbReference type="ARBA" id="ARBA00022840"/>
    </source>
</evidence>
<dbReference type="PANTHER" id="PTHR43033:SF5">
    <property type="entry name" value="TRNA(ILE)-LYSIDINE SYNTHETASE"/>
    <property type="match status" value="1"/>
</dbReference>
<dbReference type="GO" id="GO:0005524">
    <property type="term" value="F:ATP binding"/>
    <property type="evidence" value="ECO:0007669"/>
    <property type="project" value="UniProtKB-UniRule"/>
</dbReference>
<comment type="subcellular location">
    <subcellularLocation>
        <location evidence="6">Cytoplasm</location>
    </subcellularLocation>
</comment>
<keyword evidence="4 6" id="KW-0067">ATP-binding</keyword>
<dbReference type="GO" id="GO:0032267">
    <property type="term" value="F:tRNA(Ile)-lysidine synthase activity"/>
    <property type="evidence" value="ECO:0007669"/>
    <property type="project" value="UniProtKB-EC"/>
</dbReference>
<dbReference type="NCBIfam" id="TIGR02432">
    <property type="entry name" value="lysidine_TilS_N"/>
    <property type="match status" value="1"/>
</dbReference>
<keyword evidence="6" id="KW-0963">Cytoplasm</keyword>
<dbReference type="SUPFAM" id="SSF52402">
    <property type="entry name" value="Adenine nucleotide alpha hydrolases-like"/>
    <property type="match status" value="1"/>
</dbReference>
<dbReference type="AlphaFoldDB" id="A0A2P2E699"/>
<evidence type="ECO:0000256" key="6">
    <source>
        <dbReference type="HAMAP-Rule" id="MF_01161"/>
    </source>
</evidence>
<evidence type="ECO:0000256" key="3">
    <source>
        <dbReference type="ARBA" id="ARBA00022741"/>
    </source>
</evidence>
<dbReference type="EMBL" id="BFBR01000001">
    <property type="protein sequence ID" value="GBF56577.1"/>
    <property type="molecule type" value="Genomic_DNA"/>
</dbReference>
<dbReference type="RefSeq" id="WP_108983451.1">
    <property type="nucleotide sequence ID" value="NZ_BFBR01000001.1"/>
</dbReference>
<evidence type="ECO:0000256" key="5">
    <source>
        <dbReference type="ARBA" id="ARBA00048539"/>
    </source>
</evidence>
<comment type="function">
    <text evidence="6">Ligates lysine onto the cytidine present at position 34 of the AUA codon-specific tRNA(Ile) that contains the anticodon CAU, in an ATP-dependent manner. Cytidine is converted to lysidine, thus changing the amino acid specificity of the tRNA from methionine to isoleucine.</text>
</comment>
<feature type="domain" description="tRNA(Ile)-lysidine/2-thiocytidine synthase N-terminal" evidence="7">
    <location>
        <begin position="40"/>
        <end position="223"/>
    </location>
</feature>
<evidence type="ECO:0000259" key="7">
    <source>
        <dbReference type="Pfam" id="PF01171"/>
    </source>
</evidence>
<feature type="binding site" evidence="6">
    <location>
        <begin position="45"/>
        <end position="50"/>
    </location>
    <ligand>
        <name>ATP</name>
        <dbReference type="ChEBI" id="CHEBI:30616"/>
    </ligand>
</feature>
<evidence type="ECO:0000313" key="8">
    <source>
        <dbReference type="EMBL" id="GBF56577.1"/>
    </source>
</evidence>
<dbReference type="InterPro" id="IPR011063">
    <property type="entry name" value="TilS/TtcA_N"/>
</dbReference>
<keyword evidence="3 6" id="KW-0547">Nucleotide-binding</keyword>
<dbReference type="OrthoDB" id="9807403at2"/>
<comment type="similarity">
    <text evidence="6">Belongs to the tRNA(Ile)-lysidine synthase family.</text>
</comment>
<keyword evidence="9" id="KW-1185">Reference proteome</keyword>
<dbReference type="PANTHER" id="PTHR43033">
    <property type="entry name" value="TRNA(ILE)-LYSIDINE SYNTHASE-RELATED"/>
    <property type="match status" value="1"/>
</dbReference>
<gene>
    <name evidence="6 8" type="primary">tilS</name>
    <name evidence="8" type="ORF">PbB2_00234</name>
</gene>